<gene>
    <name evidence="1" type="ORF">LPMP_291480</name>
</gene>
<evidence type="ECO:0000313" key="1">
    <source>
        <dbReference type="EMBL" id="AIO00097.2"/>
    </source>
</evidence>
<dbReference type="eggNOG" id="ENOG502S4KV">
    <property type="taxonomic scope" value="Eukaryota"/>
</dbReference>
<dbReference type="Proteomes" id="UP000063063">
    <property type="component" value="Chromosome 29"/>
</dbReference>
<name>A0A088SEB0_LEIPA</name>
<proteinExistence type="predicted"/>
<dbReference type="OrthoDB" id="261794at2759"/>
<dbReference type="RefSeq" id="XP_010700754.1">
    <property type="nucleotide sequence ID" value="XM_010702452.1"/>
</dbReference>
<keyword evidence="2" id="KW-1185">Reference proteome</keyword>
<accession>A0A088SEB0</accession>
<protein>
    <submittedName>
        <fullName evidence="1">Uncharacterized protein</fullName>
    </submittedName>
</protein>
<dbReference type="EMBL" id="CP009398">
    <property type="protein sequence ID" value="AIO00097.2"/>
    <property type="molecule type" value="Genomic_DNA"/>
</dbReference>
<dbReference type="KEGG" id="lpan:LPMP_291480"/>
<evidence type="ECO:0000313" key="2">
    <source>
        <dbReference type="Proteomes" id="UP000063063"/>
    </source>
</evidence>
<dbReference type="VEuPathDB" id="TriTrypDB:LPAL13_290019000"/>
<sequence length="539" mass="59200">MATPVRFTKVSASAPRWSWVAADVAENLVRLQGVLHRATPRQSPLQLLHGQARQTATVTKLSGVSRCLSTAAPRTGIFSVAGSRGSSPSPKQDSPAPSRKSVHSMSLTLSAESVWETVPHWCELCSEPVNSWHSHMGKRDHMCLEMILNTMVSSKGLWEPDKVWDSIELFRGHYTKRPRGQPRTPSPTVQRLLKEGLYVPSPDHPLSIFYDAFDRGDPYARREELHLLLLYLNECGMLCLTPDLFPPAVFQGHLLLHSEVVPVLTRIFPDGEVRGISALLQMITCTYGLAAAYEMCGMERLVPVSLLQHRGVNPELMSALSSVEEFDSFAASDDATGGIGGEEALGENAEGDTIDSPLSTDQSMAMRSLSAAMPRAILGSLRWALAPEDASPPPAIFQDHKRNAYLTTLAARAARLLMSELIFERISEYVHRLEWFLRTDIGREWLHSHHDGHREADAGSSHAASPRWLRTQCITPSLSNEGNVAYTNGGLVAHGLNGTAASECTVQMHDAARKARMHGRRGLPRAPANSPLARSVRSL</sequence>
<dbReference type="VEuPathDB" id="TriTrypDB:LPMP_291480"/>
<dbReference type="GeneID" id="22576911"/>
<reference evidence="1 2" key="1">
    <citation type="journal article" date="2015" name="Sci. Rep.">
        <title>The genome of Leishmania panamensis: insights into genomics of the L. (Viannia) subgenus.</title>
        <authorList>
            <person name="Llanes A."/>
            <person name="Restrepo C.M."/>
            <person name="Vecchio G.D."/>
            <person name="Anguizola F.J."/>
            <person name="Lleonart R."/>
        </authorList>
    </citation>
    <scope>NUCLEOTIDE SEQUENCE [LARGE SCALE GENOMIC DNA]</scope>
    <source>
        <strain evidence="1 2">MHOM/PA/94/PSC-1</strain>
    </source>
</reference>
<dbReference type="AlphaFoldDB" id="A0A088SEB0"/>
<organism evidence="1 2">
    <name type="scientific">Leishmania panamensis</name>
    <dbReference type="NCBI Taxonomy" id="5679"/>
    <lineage>
        <taxon>Eukaryota</taxon>
        <taxon>Discoba</taxon>
        <taxon>Euglenozoa</taxon>
        <taxon>Kinetoplastea</taxon>
        <taxon>Metakinetoplastina</taxon>
        <taxon>Trypanosomatida</taxon>
        <taxon>Trypanosomatidae</taxon>
        <taxon>Leishmaniinae</taxon>
        <taxon>Leishmania</taxon>
        <taxon>Leishmania guyanensis species complex</taxon>
    </lineage>
</organism>